<keyword evidence="2" id="KW-0223">Dioxygenase</keyword>
<organism evidence="2 3">
    <name type="scientific">Nocardioides aromaticivorans</name>
    <dbReference type="NCBI Taxonomy" id="200618"/>
    <lineage>
        <taxon>Bacteria</taxon>
        <taxon>Bacillati</taxon>
        <taxon>Actinomycetota</taxon>
        <taxon>Actinomycetes</taxon>
        <taxon>Propionibacteriales</taxon>
        <taxon>Nocardioidaceae</taxon>
        <taxon>Nocardioides</taxon>
    </lineage>
</organism>
<dbReference type="Gene3D" id="3.10.450.50">
    <property type="match status" value="1"/>
</dbReference>
<gene>
    <name evidence="2" type="ORF">BJ993_003552</name>
</gene>
<protein>
    <submittedName>
        <fullName evidence="2">3-phenylpropionate/cinnamic acid dioxygenase small subunit</fullName>
    </submittedName>
</protein>
<feature type="domain" description="SnoaL-like" evidence="1">
    <location>
        <begin position="2"/>
        <end position="133"/>
    </location>
</feature>
<dbReference type="Proteomes" id="UP000562045">
    <property type="component" value="Unassembled WGS sequence"/>
</dbReference>
<evidence type="ECO:0000313" key="3">
    <source>
        <dbReference type="Proteomes" id="UP000562045"/>
    </source>
</evidence>
<sequence>MSAEDARAIERLLFAYADAVDAGDLAAVGELFREGRICGETPDGPVTLAEGSAAVEAFYRSLVRLYDDGTPRTRHVTTNVVVETDPGGEAASAASTYTVFQATDALPLQAIIVGRYADTFRRADGAWRFESRTMRADLTGDLSQHLLR</sequence>
<dbReference type="InterPro" id="IPR032710">
    <property type="entry name" value="NTF2-like_dom_sf"/>
</dbReference>
<dbReference type="SUPFAM" id="SSF54427">
    <property type="entry name" value="NTF2-like"/>
    <property type="match status" value="1"/>
</dbReference>
<dbReference type="CDD" id="cd00531">
    <property type="entry name" value="NTF2_like"/>
    <property type="match status" value="1"/>
</dbReference>
<dbReference type="InterPro" id="IPR037401">
    <property type="entry name" value="SnoaL-like"/>
</dbReference>
<evidence type="ECO:0000259" key="1">
    <source>
        <dbReference type="Pfam" id="PF13577"/>
    </source>
</evidence>
<proteinExistence type="predicted"/>
<evidence type="ECO:0000313" key="2">
    <source>
        <dbReference type="EMBL" id="NYI46472.1"/>
    </source>
</evidence>
<dbReference type="AlphaFoldDB" id="A0A7Z0CQ51"/>
<accession>A0A7Z0CQ51</accession>
<comment type="caution">
    <text evidence="2">The sequence shown here is derived from an EMBL/GenBank/DDBJ whole genome shotgun (WGS) entry which is preliminary data.</text>
</comment>
<dbReference type="Pfam" id="PF13577">
    <property type="entry name" value="SnoaL_4"/>
    <property type="match status" value="1"/>
</dbReference>
<dbReference type="RefSeq" id="WP_036540941.1">
    <property type="nucleotide sequence ID" value="NZ_JACBZM010000001.1"/>
</dbReference>
<keyword evidence="2" id="KW-0560">Oxidoreductase</keyword>
<reference evidence="2 3" key="1">
    <citation type="submission" date="2020-07" db="EMBL/GenBank/DDBJ databases">
        <title>Sequencing the genomes of 1000 actinobacteria strains.</title>
        <authorList>
            <person name="Klenk H.-P."/>
        </authorList>
    </citation>
    <scope>NUCLEOTIDE SEQUENCE [LARGE SCALE GENOMIC DNA]</scope>
    <source>
        <strain evidence="2 3">DSM 15131</strain>
    </source>
</reference>
<name>A0A7Z0CQ51_9ACTN</name>
<dbReference type="GO" id="GO:0051213">
    <property type="term" value="F:dioxygenase activity"/>
    <property type="evidence" value="ECO:0007669"/>
    <property type="project" value="UniProtKB-KW"/>
</dbReference>
<dbReference type="EMBL" id="JACBZM010000001">
    <property type="protein sequence ID" value="NYI46472.1"/>
    <property type="molecule type" value="Genomic_DNA"/>
</dbReference>